<protein>
    <submittedName>
        <fullName evidence="3">Protein AGENET DOMAIN (AGD)-CONTAINING P1-like</fullName>
    </submittedName>
</protein>
<organism evidence="2 3">
    <name type="scientific">Dioscorea cayennensis subsp. rotundata</name>
    <name type="common">White Guinea yam</name>
    <name type="synonym">Dioscorea rotundata</name>
    <dbReference type="NCBI Taxonomy" id="55577"/>
    <lineage>
        <taxon>Eukaryota</taxon>
        <taxon>Viridiplantae</taxon>
        <taxon>Streptophyta</taxon>
        <taxon>Embryophyta</taxon>
        <taxon>Tracheophyta</taxon>
        <taxon>Spermatophyta</taxon>
        <taxon>Magnoliopsida</taxon>
        <taxon>Liliopsida</taxon>
        <taxon>Dioscoreales</taxon>
        <taxon>Dioscoreaceae</taxon>
        <taxon>Dioscorea</taxon>
    </lineage>
</organism>
<dbReference type="Proteomes" id="UP001515500">
    <property type="component" value="Chromosome 7"/>
</dbReference>
<dbReference type="SMART" id="SM00743">
    <property type="entry name" value="Agenet"/>
    <property type="match status" value="6"/>
</dbReference>
<sequence>MAVPAQTPFKTGDEVEVSSDEDGFRGAWYEACVARFMPKLSRYTIDYSTIVVDAQDCRPLRETVPASHVRPRPPRLRSPRGQRLAIHQPVDAYHNDGWWTGVLSDIQGDKYTVCFPITRETIVFRAPEVRAHLEWINGRWVVPDPKGTTEAMFPVGTQVEVARIEQNIPVAWFPAIIVKTIWNSYFQLEYYAKELQREIVGSQHIRPPPPQTLDIKDFCKFDEVEAFYCNGWWSGVISLIGDGPVYHVKSKHWVEDIKFSRTELRLRYDWVDGRWLRLTRRMKTTELREGMLAEVSSDDEGFRGAWFTATILELIGRNKFLVEYKDLKTDDETEFLKEIVESLHIRPTPPETPVPEKFNLLEEVDAFHNDGWWVGVISKVLGGSKYMVYFRPFKEELEFEQKELRLHYDWIDGRWLRASQALGL</sequence>
<dbReference type="InterPro" id="IPR014002">
    <property type="entry name" value="Agenet_dom_plant"/>
</dbReference>
<gene>
    <name evidence="3" type="primary">LOC120265599</name>
</gene>
<reference evidence="3" key="1">
    <citation type="submission" date="2025-08" db="UniProtKB">
        <authorList>
            <consortium name="RefSeq"/>
        </authorList>
    </citation>
    <scope>IDENTIFICATION</scope>
</reference>
<dbReference type="GeneID" id="120265599"/>
<evidence type="ECO:0000259" key="1">
    <source>
        <dbReference type="SMART" id="SM00743"/>
    </source>
</evidence>
<dbReference type="RefSeq" id="XP_039129479.1">
    <property type="nucleotide sequence ID" value="XM_039273545.1"/>
</dbReference>
<feature type="domain" description="Agenet" evidence="1">
    <location>
        <begin position="285"/>
        <end position="353"/>
    </location>
</feature>
<dbReference type="CDD" id="cd20405">
    <property type="entry name" value="Tudor_Agenet_AtDUF_rpt1_3"/>
    <property type="match status" value="2"/>
</dbReference>
<feature type="domain" description="Agenet" evidence="1">
    <location>
        <begin position="7"/>
        <end position="77"/>
    </location>
</feature>
<feature type="domain" description="Agenet" evidence="1">
    <location>
        <begin position="356"/>
        <end position="412"/>
    </location>
</feature>
<dbReference type="InterPro" id="IPR008395">
    <property type="entry name" value="Agenet-like_dom"/>
</dbReference>
<evidence type="ECO:0000313" key="2">
    <source>
        <dbReference type="Proteomes" id="UP001515500"/>
    </source>
</evidence>
<keyword evidence="2" id="KW-1185">Reference proteome</keyword>
<dbReference type="PANTHER" id="PTHR31917:SF147">
    <property type="entry name" value="AGENET DOMAIN-CONTAINING PROTEIN"/>
    <property type="match status" value="1"/>
</dbReference>
<dbReference type="PANTHER" id="PTHR31917">
    <property type="entry name" value="AGENET DOMAIN-CONTAINING PROTEIN-RELATED"/>
    <property type="match status" value="1"/>
</dbReference>
<accession>A0AB40BSQ6</accession>
<evidence type="ECO:0000313" key="3">
    <source>
        <dbReference type="RefSeq" id="XP_039129479.1"/>
    </source>
</evidence>
<feature type="domain" description="Agenet" evidence="1">
    <location>
        <begin position="82"/>
        <end position="137"/>
    </location>
</feature>
<proteinExistence type="predicted"/>
<dbReference type="AlphaFoldDB" id="A0AB40BSQ6"/>
<dbReference type="Gene3D" id="2.30.30.140">
    <property type="match status" value="3"/>
</dbReference>
<dbReference type="Pfam" id="PF05641">
    <property type="entry name" value="Agenet"/>
    <property type="match status" value="4"/>
</dbReference>
<name>A0AB40BSQ6_DIOCR</name>
<feature type="domain" description="Agenet" evidence="1">
    <location>
        <begin position="216"/>
        <end position="272"/>
    </location>
</feature>
<dbReference type="CDD" id="cd20406">
    <property type="entry name" value="Tudor_Agenet_AtDUF_rpt2_4"/>
    <property type="match status" value="1"/>
</dbReference>
<feature type="domain" description="Agenet" evidence="1">
    <location>
        <begin position="151"/>
        <end position="213"/>
    </location>
</feature>